<reference evidence="3" key="1">
    <citation type="submission" date="2016-10" db="EMBL/GenBank/DDBJ databases">
        <authorList>
            <person name="Varghese N."/>
            <person name="Submissions S."/>
        </authorList>
    </citation>
    <scope>NUCLEOTIDE SEQUENCE [LARGE SCALE GENOMIC DNA]</scope>
    <source>
        <strain evidence="3">OR362-8,ATCC BAA-1266,JCM 13504</strain>
    </source>
</reference>
<evidence type="ECO:0000313" key="3">
    <source>
        <dbReference type="Proteomes" id="UP000199029"/>
    </source>
</evidence>
<dbReference type="Proteomes" id="UP000199029">
    <property type="component" value="Unassembled WGS sequence"/>
</dbReference>
<dbReference type="Gene3D" id="3.60.21.10">
    <property type="match status" value="1"/>
</dbReference>
<dbReference type="PANTHER" id="PTHR43143">
    <property type="entry name" value="METALLOPHOSPHOESTERASE, CALCINEURIN SUPERFAMILY"/>
    <property type="match status" value="1"/>
</dbReference>
<name>A0A1I6AIW7_HYMAR</name>
<keyword evidence="3" id="KW-1185">Reference proteome</keyword>
<dbReference type="AlphaFoldDB" id="A0A1I6AIW7"/>
<evidence type="ECO:0000313" key="2">
    <source>
        <dbReference type="EMBL" id="SFQ68603.1"/>
    </source>
</evidence>
<dbReference type="PANTHER" id="PTHR43143:SF1">
    <property type="entry name" value="SERINE_THREONINE-PROTEIN PHOSPHATASE CPPED1"/>
    <property type="match status" value="1"/>
</dbReference>
<dbReference type="PROSITE" id="PS51257">
    <property type="entry name" value="PROKAR_LIPOPROTEIN"/>
    <property type="match status" value="1"/>
</dbReference>
<dbReference type="SUPFAM" id="SSF56300">
    <property type="entry name" value="Metallo-dependent phosphatases"/>
    <property type="match status" value="1"/>
</dbReference>
<dbReference type="InterPro" id="IPR029052">
    <property type="entry name" value="Metallo-depent_PP-like"/>
</dbReference>
<proteinExistence type="predicted"/>
<dbReference type="OrthoDB" id="5464520at2"/>
<organism evidence="2 3">
    <name type="scientific">Hymenobacter arizonensis</name>
    <name type="common">Siccationidurans arizonensis</name>
    <dbReference type="NCBI Taxonomy" id="1227077"/>
    <lineage>
        <taxon>Bacteria</taxon>
        <taxon>Pseudomonadati</taxon>
        <taxon>Bacteroidota</taxon>
        <taxon>Cytophagia</taxon>
        <taxon>Cytophagales</taxon>
        <taxon>Hymenobacteraceae</taxon>
        <taxon>Hymenobacter</taxon>
    </lineage>
</organism>
<dbReference type="STRING" id="1227077.SAMN04515668_3730"/>
<dbReference type="InterPro" id="IPR051918">
    <property type="entry name" value="STPP_CPPED1"/>
</dbReference>
<dbReference type="GO" id="GO:0016787">
    <property type="term" value="F:hydrolase activity"/>
    <property type="evidence" value="ECO:0007669"/>
    <property type="project" value="InterPro"/>
</dbReference>
<sequence length="282" mass="31762">MKNPFSLPSVRRRWGGWAAGLAALVLLTSCELFEFSPNQTHTPEAYRDLTRKNLEALLARPNPLGDDSLRFVFISDSQRFYDEAAAFVRSVNQQPGVAFVALGGDVSDFGLVREMRWVHDRLRHLNVPYLTVIGNHDHVANGRQAYQNVYGPLNYSFTYAGTRFICLDTNGREYGFNGRVPDVDWLRAQLADSAGVTQQVVLCHVPPEDADFDPQLQAPYVQALGEAPMLALHLNGHRHSFGISNPFELHVPFINSYGFEKRQYVMLTMGRTGGFRLQTVPY</sequence>
<evidence type="ECO:0000259" key="1">
    <source>
        <dbReference type="Pfam" id="PF00149"/>
    </source>
</evidence>
<dbReference type="Pfam" id="PF00149">
    <property type="entry name" value="Metallophos"/>
    <property type="match status" value="1"/>
</dbReference>
<dbReference type="InterPro" id="IPR004843">
    <property type="entry name" value="Calcineurin-like_PHP"/>
</dbReference>
<accession>A0A1I6AIW7</accession>
<protein>
    <submittedName>
        <fullName evidence="2">Calcineurin-like phosphoesterase</fullName>
    </submittedName>
</protein>
<gene>
    <name evidence="2" type="ORF">SAMN04515668_3730</name>
</gene>
<dbReference type="EMBL" id="FOXS01000005">
    <property type="protein sequence ID" value="SFQ68603.1"/>
    <property type="molecule type" value="Genomic_DNA"/>
</dbReference>
<feature type="domain" description="Calcineurin-like phosphoesterase" evidence="1">
    <location>
        <begin position="69"/>
        <end position="240"/>
    </location>
</feature>
<dbReference type="RefSeq" id="WP_092676959.1">
    <property type="nucleotide sequence ID" value="NZ_FOXS01000005.1"/>
</dbReference>